<dbReference type="InterPro" id="IPR013833">
    <property type="entry name" value="Cyt_c_oxidase_su3_a-hlx"/>
</dbReference>
<evidence type="ECO:0000313" key="2">
    <source>
        <dbReference type="EMBL" id="MFD1686702.1"/>
    </source>
</evidence>
<gene>
    <name evidence="2" type="ORF">ACFSAS_13885</name>
</gene>
<dbReference type="AlphaFoldDB" id="A0ABD6DZK9"/>
<dbReference type="PANTHER" id="PTHR37692:SF1">
    <property type="entry name" value="DUF420 DOMAIN-CONTAINING PROTEIN"/>
    <property type="match status" value="1"/>
</dbReference>
<organism evidence="2 3">
    <name type="scientific">Halobellus litoreus</name>
    <dbReference type="NCBI Taxonomy" id="755310"/>
    <lineage>
        <taxon>Archaea</taxon>
        <taxon>Methanobacteriati</taxon>
        <taxon>Methanobacteriota</taxon>
        <taxon>Stenosarchaea group</taxon>
        <taxon>Halobacteria</taxon>
        <taxon>Halobacteriales</taxon>
        <taxon>Haloferacaceae</taxon>
        <taxon>Halobellus</taxon>
    </lineage>
</organism>
<dbReference type="RefSeq" id="WP_256305727.1">
    <property type="nucleotide sequence ID" value="NZ_JANHAW010000001.1"/>
</dbReference>
<proteinExistence type="predicted"/>
<reference evidence="2 3" key="1">
    <citation type="journal article" date="2019" name="Int. J. Syst. Evol. Microbiol.">
        <title>The Global Catalogue of Microorganisms (GCM) 10K type strain sequencing project: providing services to taxonomists for standard genome sequencing and annotation.</title>
        <authorList>
            <consortium name="The Broad Institute Genomics Platform"/>
            <consortium name="The Broad Institute Genome Sequencing Center for Infectious Disease"/>
            <person name="Wu L."/>
            <person name="Ma J."/>
        </authorList>
    </citation>
    <scope>NUCLEOTIDE SEQUENCE [LARGE SCALE GENOMIC DNA]</scope>
    <source>
        <strain evidence="2 3">CGMCC 1.10387</strain>
    </source>
</reference>
<feature type="transmembrane region" description="Helical" evidence="1">
    <location>
        <begin position="163"/>
        <end position="185"/>
    </location>
</feature>
<name>A0ABD6DZK9_9EURY</name>
<evidence type="ECO:0000256" key="1">
    <source>
        <dbReference type="SAM" id="Phobius"/>
    </source>
</evidence>
<dbReference type="InterPro" id="IPR007352">
    <property type="entry name" value="DUF420"/>
</dbReference>
<dbReference type="PANTHER" id="PTHR37692">
    <property type="entry name" value="HYPOTHETICAL MEMBRANE SPANNING PROTEIN"/>
    <property type="match status" value="1"/>
</dbReference>
<feature type="transmembrane region" description="Helical" evidence="1">
    <location>
        <begin position="47"/>
        <end position="67"/>
    </location>
</feature>
<dbReference type="Proteomes" id="UP001597092">
    <property type="component" value="Unassembled WGS sequence"/>
</dbReference>
<dbReference type="Pfam" id="PF04238">
    <property type="entry name" value="DUF420"/>
    <property type="match status" value="1"/>
</dbReference>
<protein>
    <submittedName>
        <fullName evidence="2">DUF420 domain-containing protein</fullName>
    </submittedName>
</protein>
<feature type="transmembrane region" description="Helical" evidence="1">
    <location>
        <begin position="79"/>
        <end position="98"/>
    </location>
</feature>
<feature type="transmembrane region" description="Helical" evidence="1">
    <location>
        <begin position="118"/>
        <end position="142"/>
    </location>
</feature>
<sequence>MELRARERVPELTAVLSVASLAAVFAAVGGVVPASLLPAAPDSFLDAIPHVNAVLSTAALVTIALGVRYIRRDDVRRHRAMMLTTLSLFVAFLVLYLYRISLEGTAAFPGPDAVYQFVYLPTLAIHVFLAIVCIPLLYYVLLLALTRPVAELYETPHRRVGRVAAALWFVSFALGDVVYLLLYVVY</sequence>
<keyword evidence="3" id="KW-1185">Reference proteome</keyword>
<dbReference type="EMBL" id="JBHUDP010000005">
    <property type="protein sequence ID" value="MFD1686702.1"/>
    <property type="molecule type" value="Genomic_DNA"/>
</dbReference>
<feature type="transmembrane region" description="Helical" evidence="1">
    <location>
        <begin position="12"/>
        <end position="35"/>
    </location>
</feature>
<evidence type="ECO:0000313" key="3">
    <source>
        <dbReference type="Proteomes" id="UP001597092"/>
    </source>
</evidence>
<dbReference type="Gene3D" id="1.20.120.80">
    <property type="entry name" value="Cytochrome c oxidase, subunit III, four-helix bundle"/>
    <property type="match status" value="1"/>
</dbReference>
<keyword evidence="1" id="KW-0472">Membrane</keyword>
<keyword evidence="1" id="KW-0812">Transmembrane</keyword>
<accession>A0ABD6DZK9</accession>
<keyword evidence="1" id="KW-1133">Transmembrane helix</keyword>
<comment type="caution">
    <text evidence="2">The sequence shown here is derived from an EMBL/GenBank/DDBJ whole genome shotgun (WGS) entry which is preliminary data.</text>
</comment>